<protein>
    <submittedName>
        <fullName evidence="1">Uncharacterized protein</fullName>
    </submittedName>
</protein>
<sequence>MVFEANLSLRPKEPYKNATICNMHLTSLFRLLLPLLHHHLFVPPTMDFHPFTTLYNQNRRVQRGKRNICKINK</sequence>
<organism evidence="1">
    <name type="scientific">Rhizophora mucronata</name>
    <name type="common">Asiatic mangrove</name>
    <dbReference type="NCBI Taxonomy" id="61149"/>
    <lineage>
        <taxon>Eukaryota</taxon>
        <taxon>Viridiplantae</taxon>
        <taxon>Streptophyta</taxon>
        <taxon>Embryophyta</taxon>
        <taxon>Tracheophyta</taxon>
        <taxon>Spermatophyta</taxon>
        <taxon>Magnoliopsida</taxon>
        <taxon>eudicotyledons</taxon>
        <taxon>Gunneridae</taxon>
        <taxon>Pentapetalae</taxon>
        <taxon>rosids</taxon>
        <taxon>fabids</taxon>
        <taxon>Malpighiales</taxon>
        <taxon>Rhizophoraceae</taxon>
        <taxon>Rhizophora</taxon>
    </lineage>
</organism>
<dbReference type="EMBL" id="GGEC01049290">
    <property type="protein sequence ID" value="MBX29774.1"/>
    <property type="molecule type" value="Transcribed_RNA"/>
</dbReference>
<reference evidence="1" key="1">
    <citation type="submission" date="2018-02" db="EMBL/GenBank/DDBJ databases">
        <title>Rhizophora mucronata_Transcriptome.</title>
        <authorList>
            <person name="Meera S.P."/>
            <person name="Sreeshan A."/>
            <person name="Augustine A."/>
        </authorList>
    </citation>
    <scope>NUCLEOTIDE SEQUENCE</scope>
    <source>
        <tissue evidence="1">Leaf</tissue>
    </source>
</reference>
<dbReference type="AlphaFoldDB" id="A0A2P2MHR3"/>
<accession>A0A2P2MHR3</accession>
<evidence type="ECO:0000313" key="1">
    <source>
        <dbReference type="EMBL" id="MBX29774.1"/>
    </source>
</evidence>
<name>A0A2P2MHR3_RHIMU</name>
<proteinExistence type="predicted"/>